<evidence type="ECO:0000313" key="2">
    <source>
        <dbReference type="EMBL" id="SFV70401.1"/>
    </source>
</evidence>
<dbReference type="GO" id="GO:0006813">
    <property type="term" value="P:potassium ion transport"/>
    <property type="evidence" value="ECO:0007669"/>
    <property type="project" value="InterPro"/>
</dbReference>
<dbReference type="InterPro" id="IPR006037">
    <property type="entry name" value="RCK_C"/>
</dbReference>
<dbReference type="Pfam" id="PF02080">
    <property type="entry name" value="TrkA_C"/>
    <property type="match status" value="1"/>
</dbReference>
<protein>
    <submittedName>
        <fullName evidence="2">Potassium channel protein</fullName>
    </submittedName>
</protein>
<dbReference type="GO" id="GO:0008324">
    <property type="term" value="F:monoatomic cation transmembrane transporter activity"/>
    <property type="evidence" value="ECO:0007669"/>
    <property type="project" value="InterPro"/>
</dbReference>
<feature type="domain" description="RCK C-terminal" evidence="1">
    <location>
        <begin position="145"/>
        <end position="232"/>
    </location>
</feature>
<keyword evidence="2" id="KW-0407">Ion channel</keyword>
<dbReference type="InterPro" id="IPR036721">
    <property type="entry name" value="RCK_C_sf"/>
</dbReference>
<accession>A0A1W1CXM6</accession>
<dbReference type="EMBL" id="FPHH01000142">
    <property type="protein sequence ID" value="SFV70401.1"/>
    <property type="molecule type" value="Genomic_DNA"/>
</dbReference>
<reference evidence="2" key="1">
    <citation type="submission" date="2016-10" db="EMBL/GenBank/DDBJ databases">
        <authorList>
            <person name="de Groot N.N."/>
        </authorList>
    </citation>
    <scope>NUCLEOTIDE SEQUENCE</scope>
</reference>
<proteinExistence type="predicted"/>
<keyword evidence="2" id="KW-0406">Ion transport</keyword>
<dbReference type="InterPro" id="IPR050721">
    <property type="entry name" value="Trk_Ktr_HKT_K-transport"/>
</dbReference>
<gene>
    <name evidence="2" type="ORF">MNB_SM-5-1221</name>
</gene>
<dbReference type="PANTHER" id="PTHR43833:SF9">
    <property type="entry name" value="POTASSIUM CHANNEL PROTEIN YUGO-RELATED"/>
    <property type="match status" value="1"/>
</dbReference>
<dbReference type="PROSITE" id="PS51202">
    <property type="entry name" value="RCK_C"/>
    <property type="match status" value="1"/>
</dbReference>
<dbReference type="SUPFAM" id="SSF116726">
    <property type="entry name" value="TrkA C-terminal domain-like"/>
    <property type="match status" value="1"/>
</dbReference>
<dbReference type="SUPFAM" id="SSF51735">
    <property type="entry name" value="NAD(P)-binding Rossmann-fold domains"/>
    <property type="match status" value="1"/>
</dbReference>
<dbReference type="InterPro" id="IPR003148">
    <property type="entry name" value="RCK_N"/>
</dbReference>
<dbReference type="AlphaFoldDB" id="A0A1W1CXM6"/>
<dbReference type="InterPro" id="IPR036291">
    <property type="entry name" value="NAD(P)-bd_dom_sf"/>
</dbReference>
<keyword evidence="2" id="KW-0813">Transport</keyword>
<sequence>MQEKLKDIVLFGYGSFGRQLYKNLRSRGHNVKVVVGLDDYVEVESDADVDITRINIKRNDDILALNIDAKEIIFYCAMNKTANNLFLVLTLKSLYPNANVIANSNSNETTRKLKYAGATSVIDLYEATSRRIVNVLTRPAVSMALDEIVYKQNDLKMLEIELPENSFLEGKYVNEIKFRQMGIILIAIIDKELGHELVFTDHRINHKLDAGDVLVIVAKRENITQFQEMLNKGINYEQTT</sequence>
<dbReference type="Gene3D" id="3.30.70.1450">
    <property type="entry name" value="Regulator of K+ conductance, C-terminal domain"/>
    <property type="match status" value="1"/>
</dbReference>
<dbReference type="Pfam" id="PF02254">
    <property type="entry name" value="TrkA_N"/>
    <property type="match status" value="1"/>
</dbReference>
<name>A0A1W1CXM6_9ZZZZ</name>
<dbReference type="PANTHER" id="PTHR43833">
    <property type="entry name" value="POTASSIUM CHANNEL PROTEIN 2-RELATED-RELATED"/>
    <property type="match status" value="1"/>
</dbReference>
<dbReference type="Gene3D" id="3.40.50.720">
    <property type="entry name" value="NAD(P)-binding Rossmann-like Domain"/>
    <property type="match status" value="1"/>
</dbReference>
<evidence type="ECO:0000259" key="1">
    <source>
        <dbReference type="PROSITE" id="PS51202"/>
    </source>
</evidence>
<organism evidence="2">
    <name type="scientific">hydrothermal vent metagenome</name>
    <dbReference type="NCBI Taxonomy" id="652676"/>
    <lineage>
        <taxon>unclassified sequences</taxon>
        <taxon>metagenomes</taxon>
        <taxon>ecological metagenomes</taxon>
    </lineage>
</organism>